<keyword evidence="3" id="KW-0812">Transmembrane</keyword>
<gene>
    <name evidence="4" type="ORF">B1526_0980</name>
</gene>
<name>A0A2A2EFB8_9BIFI</name>
<sequence>MTTGSDYGAPQSLAEQAEQLESTSDTQRTALDNKLQEMGYSNGFLNDQIQNAFAECAAPTAVLDELSNAADSIRDNVATFAADPSPEAQAAADVVREGLRNLERCYTYTDWMLGGRERDLEIIAAQRVVGQRVTPVSTQASTSFNEPMPPEPSFRQPRLQTVPPMPTPPTEKTMSKGQRFGYLFFVYFICEVIIAFVLRLFPHLDPAHEGMLYAIILAFPATYLIDKLIKQMISQKAEQEYKEKVQSVQNIINENKARTQRSQQDYDRQVQAMAAWQQRKQAAQRKSEETKQAEMRQHQNALVACIQEASQIIPMPDVWCNGDVLAYARAVQDNANAAMANPQQVTAAIPFVGVRQDGINGLPGGCLNMRAAMLRILEDNANQ</sequence>
<protein>
    <submittedName>
        <fullName evidence="4">Uncharacterized protein</fullName>
    </submittedName>
</protein>
<feature type="region of interest" description="Disordered" evidence="2">
    <location>
        <begin position="139"/>
        <end position="160"/>
    </location>
</feature>
<keyword evidence="5" id="KW-1185">Reference proteome</keyword>
<proteinExistence type="predicted"/>
<evidence type="ECO:0000313" key="5">
    <source>
        <dbReference type="Proteomes" id="UP000218399"/>
    </source>
</evidence>
<comment type="caution">
    <text evidence="4">The sequence shown here is derived from an EMBL/GenBank/DDBJ whole genome shotgun (WGS) entry which is preliminary data.</text>
</comment>
<reference evidence="4 5" key="1">
    <citation type="journal article" date="2017" name="ISME J.">
        <title>Unveiling bifidobacterial biogeography across the mammalian branch of the tree of life.</title>
        <authorList>
            <person name="Milani C."/>
            <person name="Mangifesta M."/>
            <person name="Mancabelli L."/>
            <person name="Lugli G.A."/>
            <person name="James K."/>
            <person name="Duranti S."/>
            <person name="Turroni F."/>
            <person name="Ferrario C."/>
            <person name="Ossiprandi M.C."/>
            <person name="van Sinderen D."/>
            <person name="Ventura M."/>
        </authorList>
    </citation>
    <scope>NUCLEOTIDE SEQUENCE [LARGE SCALE GENOMIC DNA]</scope>
    <source>
        <strain evidence="5">Ham19E</strain>
    </source>
</reference>
<evidence type="ECO:0000256" key="2">
    <source>
        <dbReference type="SAM" id="MobiDB-lite"/>
    </source>
</evidence>
<evidence type="ECO:0000256" key="3">
    <source>
        <dbReference type="SAM" id="Phobius"/>
    </source>
</evidence>
<keyword evidence="1" id="KW-0175">Coiled coil</keyword>
<keyword evidence="3" id="KW-1133">Transmembrane helix</keyword>
<feature type="transmembrane region" description="Helical" evidence="3">
    <location>
        <begin position="180"/>
        <end position="198"/>
    </location>
</feature>
<feature type="transmembrane region" description="Helical" evidence="3">
    <location>
        <begin position="210"/>
        <end position="229"/>
    </location>
</feature>
<keyword evidence="3" id="KW-0472">Membrane</keyword>
<dbReference type="EMBL" id="MVOH01000010">
    <property type="protein sequence ID" value="PAU67743.1"/>
    <property type="molecule type" value="Genomic_DNA"/>
</dbReference>
<feature type="coiled-coil region" evidence="1">
    <location>
        <begin position="234"/>
        <end position="293"/>
    </location>
</feature>
<organism evidence="4 5">
    <name type="scientific">Bifidobacterium criceti</name>
    <dbReference type="NCBI Taxonomy" id="1960969"/>
    <lineage>
        <taxon>Bacteria</taxon>
        <taxon>Bacillati</taxon>
        <taxon>Actinomycetota</taxon>
        <taxon>Actinomycetes</taxon>
        <taxon>Bifidobacteriales</taxon>
        <taxon>Bifidobacteriaceae</taxon>
        <taxon>Bifidobacterium</taxon>
    </lineage>
</organism>
<evidence type="ECO:0000313" key="4">
    <source>
        <dbReference type="EMBL" id="PAU67743.1"/>
    </source>
</evidence>
<dbReference type="AlphaFoldDB" id="A0A2A2EFB8"/>
<dbReference type="Proteomes" id="UP000218399">
    <property type="component" value="Unassembled WGS sequence"/>
</dbReference>
<evidence type="ECO:0000256" key="1">
    <source>
        <dbReference type="SAM" id="Coils"/>
    </source>
</evidence>
<dbReference type="RefSeq" id="WP_095614992.1">
    <property type="nucleotide sequence ID" value="NZ_MVOH01000010.1"/>
</dbReference>
<feature type="region of interest" description="Disordered" evidence="2">
    <location>
        <begin position="1"/>
        <end position="26"/>
    </location>
</feature>
<accession>A0A2A2EFB8</accession>